<dbReference type="GO" id="GO:0005886">
    <property type="term" value="C:plasma membrane"/>
    <property type="evidence" value="ECO:0007669"/>
    <property type="project" value="UniProtKB-SubCell"/>
</dbReference>
<reference evidence="11 12" key="1">
    <citation type="journal article" date="2018" name="ISME J.">
        <title>A methanotrophic archaeon couples anaerobic oxidation of methane to Fe(III) reduction.</title>
        <authorList>
            <person name="Cai C."/>
            <person name="Leu A.O."/>
            <person name="Xie G.J."/>
            <person name="Guo J."/>
            <person name="Feng Y."/>
            <person name="Zhao J.X."/>
            <person name="Tyson G.W."/>
            <person name="Yuan Z."/>
            <person name="Hu S."/>
        </authorList>
    </citation>
    <scope>NUCLEOTIDE SEQUENCE [LARGE SCALE GENOMIC DNA]</scope>
    <source>
        <strain evidence="11">FeB_12</strain>
    </source>
</reference>
<keyword evidence="5 9" id="KW-0812">Transmembrane</keyword>
<keyword evidence="3" id="KW-0328">Glycosyltransferase</keyword>
<dbReference type="InterPro" id="IPR050297">
    <property type="entry name" value="LipidA_mod_glycosyltrf_83"/>
</dbReference>
<feature type="transmembrane region" description="Helical" evidence="9">
    <location>
        <begin position="439"/>
        <end position="456"/>
    </location>
</feature>
<name>A0A855XBJ2_9BACT</name>
<evidence type="ECO:0000256" key="8">
    <source>
        <dbReference type="PROSITE-ProRule" id="PRU00339"/>
    </source>
</evidence>
<dbReference type="PROSITE" id="PS50293">
    <property type="entry name" value="TPR_REGION"/>
    <property type="match status" value="1"/>
</dbReference>
<feature type="transmembrane region" description="Helical" evidence="9">
    <location>
        <begin position="361"/>
        <end position="382"/>
    </location>
</feature>
<dbReference type="InterPro" id="IPR011990">
    <property type="entry name" value="TPR-like_helical_dom_sf"/>
</dbReference>
<evidence type="ECO:0000256" key="6">
    <source>
        <dbReference type="ARBA" id="ARBA00022989"/>
    </source>
</evidence>
<evidence type="ECO:0000256" key="7">
    <source>
        <dbReference type="ARBA" id="ARBA00023136"/>
    </source>
</evidence>
<feature type="transmembrane region" description="Helical" evidence="9">
    <location>
        <begin position="185"/>
        <end position="214"/>
    </location>
</feature>
<dbReference type="Proteomes" id="UP000250918">
    <property type="component" value="Unassembled WGS sequence"/>
</dbReference>
<proteinExistence type="predicted"/>
<evidence type="ECO:0000256" key="4">
    <source>
        <dbReference type="ARBA" id="ARBA00022679"/>
    </source>
</evidence>
<evidence type="ECO:0000313" key="12">
    <source>
        <dbReference type="Proteomes" id="UP000250918"/>
    </source>
</evidence>
<dbReference type="Pfam" id="PF13231">
    <property type="entry name" value="PMT_2"/>
    <property type="match status" value="1"/>
</dbReference>
<feature type="repeat" description="TPR" evidence="8">
    <location>
        <begin position="500"/>
        <end position="533"/>
    </location>
</feature>
<keyword evidence="7 9" id="KW-0472">Membrane</keyword>
<evidence type="ECO:0000256" key="1">
    <source>
        <dbReference type="ARBA" id="ARBA00004651"/>
    </source>
</evidence>
<dbReference type="EMBL" id="PQAP01000009">
    <property type="protein sequence ID" value="PWB75465.1"/>
    <property type="molecule type" value="Genomic_DNA"/>
</dbReference>
<feature type="transmembrane region" description="Helical" evidence="9">
    <location>
        <begin position="155"/>
        <end position="173"/>
    </location>
</feature>
<organism evidence="11 12">
    <name type="scientific">candidate division GN15 bacterium</name>
    <dbReference type="NCBI Taxonomy" id="2072418"/>
    <lineage>
        <taxon>Bacteria</taxon>
        <taxon>candidate division GN15</taxon>
    </lineage>
</organism>
<dbReference type="Pfam" id="PF14559">
    <property type="entry name" value="TPR_19"/>
    <property type="match status" value="1"/>
</dbReference>
<feature type="transmembrane region" description="Helical" evidence="9">
    <location>
        <begin position="105"/>
        <end position="125"/>
    </location>
</feature>
<sequence length="740" mass="82759">MQLFQRRSMAADYIPPMTPTRAWYRKLDWWIIFLLIAALAIRIIYLIHYRTLPEWSQLKMDHWYHHHWAQSIAGGNIVGDTTYFRAPLYVYCLGALYALFGDSLWVGRMFGLAIGLVTILLVYLIGKRSFGRTAGIIAASLEAVYPINIYFEGELLLDPLFTLLVLAALYRFLIWHEKSTARNLLVTAVLLGLAAITRPTVLIFGGVLIVWLLIRRSDLRTRIVNALVVVGGLAVIILPIFIRNVAVAGDPVLIASQGGINLYIGNNDAADGASSIMPEPYGTIWRIRDITHIAENAEGRTLKPGEISDYWERQASDWILSQPLEAAGLYVRKLGLSIGNREISNNRNIDAFFAGTAYFKYFPFGFALIFGLAVVGVIIAWGSSFEVRVMAIVIAGFLLVNSAFFVNSRFRQPTIPLLILLTGAVIVYVPELWRKRRQLLLAFGIGILAYALSWIPRVPASSGINIQPLLSRALAAYSDGDTRTSLAYARQAMQLNNTYPEVNLTMGVDYFRLQMTDSARYYFDREIALHPDRPKAYTNLGSLYLVNGQFAEARQFLEKARSLQPYDETAGMLWIRALARDSSVADTAVLAGVRAVLLAVTDDPSVVHEAAAALAQRGRLNEAADILSRGVTMKRPAIEMDDYAFERDFPDSPERFTRRIARLYALLGYVYGMQKNYDGAVRACRAAIERDSTIVDAYVNLASGLWSRGDVAQADSILTVATTRFPDNPQVRELRSRLRK</sequence>
<evidence type="ECO:0000256" key="5">
    <source>
        <dbReference type="ARBA" id="ARBA00022692"/>
    </source>
</evidence>
<dbReference type="AlphaFoldDB" id="A0A855XBJ2"/>
<dbReference type="PANTHER" id="PTHR33908:SF11">
    <property type="entry name" value="MEMBRANE PROTEIN"/>
    <property type="match status" value="1"/>
</dbReference>
<evidence type="ECO:0000256" key="9">
    <source>
        <dbReference type="SAM" id="Phobius"/>
    </source>
</evidence>
<feature type="repeat" description="TPR" evidence="8">
    <location>
        <begin position="534"/>
        <end position="567"/>
    </location>
</feature>
<dbReference type="GO" id="GO:0009103">
    <property type="term" value="P:lipopolysaccharide biosynthetic process"/>
    <property type="evidence" value="ECO:0007669"/>
    <property type="project" value="UniProtKB-ARBA"/>
</dbReference>
<keyword evidence="6 9" id="KW-1133">Transmembrane helix</keyword>
<feature type="transmembrane region" description="Helical" evidence="9">
    <location>
        <begin position="414"/>
        <end position="432"/>
    </location>
</feature>
<dbReference type="InterPro" id="IPR019734">
    <property type="entry name" value="TPR_rpt"/>
</dbReference>
<feature type="transmembrane region" description="Helical" evidence="9">
    <location>
        <begin position="389"/>
        <end position="408"/>
    </location>
</feature>
<dbReference type="Pfam" id="PF13432">
    <property type="entry name" value="TPR_16"/>
    <property type="match status" value="1"/>
</dbReference>
<feature type="transmembrane region" description="Helical" evidence="9">
    <location>
        <begin position="27"/>
        <end position="47"/>
    </location>
</feature>
<evidence type="ECO:0000256" key="3">
    <source>
        <dbReference type="ARBA" id="ARBA00022676"/>
    </source>
</evidence>
<accession>A0A855XBJ2</accession>
<dbReference type="PROSITE" id="PS50005">
    <property type="entry name" value="TPR"/>
    <property type="match status" value="2"/>
</dbReference>
<protein>
    <recommendedName>
        <fullName evidence="10">Glycosyltransferase RgtA/B/C/D-like domain-containing protein</fullName>
    </recommendedName>
</protein>
<dbReference type="SMART" id="SM00028">
    <property type="entry name" value="TPR"/>
    <property type="match status" value="5"/>
</dbReference>
<dbReference type="GO" id="GO:0016763">
    <property type="term" value="F:pentosyltransferase activity"/>
    <property type="evidence" value="ECO:0007669"/>
    <property type="project" value="TreeGrafter"/>
</dbReference>
<feature type="transmembrane region" description="Helical" evidence="9">
    <location>
        <begin position="223"/>
        <end position="242"/>
    </location>
</feature>
<dbReference type="SUPFAM" id="SSF48452">
    <property type="entry name" value="TPR-like"/>
    <property type="match status" value="1"/>
</dbReference>
<keyword evidence="4" id="KW-0808">Transferase</keyword>
<gene>
    <name evidence="11" type="ORF">C3F09_02405</name>
</gene>
<feature type="domain" description="Glycosyltransferase RgtA/B/C/D-like" evidence="10">
    <location>
        <begin position="86"/>
        <end position="237"/>
    </location>
</feature>
<dbReference type="PANTHER" id="PTHR33908">
    <property type="entry name" value="MANNOSYLTRANSFERASE YKCB-RELATED"/>
    <property type="match status" value="1"/>
</dbReference>
<evidence type="ECO:0000259" key="10">
    <source>
        <dbReference type="Pfam" id="PF13231"/>
    </source>
</evidence>
<comment type="subcellular location">
    <subcellularLocation>
        <location evidence="1">Cell membrane</location>
        <topology evidence="1">Multi-pass membrane protein</topology>
    </subcellularLocation>
</comment>
<keyword evidence="8" id="KW-0802">TPR repeat</keyword>
<dbReference type="InterPro" id="IPR038731">
    <property type="entry name" value="RgtA/B/C-like"/>
</dbReference>
<keyword evidence="2" id="KW-1003">Cell membrane</keyword>
<comment type="caution">
    <text evidence="11">The sequence shown here is derived from an EMBL/GenBank/DDBJ whole genome shotgun (WGS) entry which is preliminary data.</text>
</comment>
<dbReference type="Gene3D" id="1.25.40.10">
    <property type="entry name" value="Tetratricopeptide repeat domain"/>
    <property type="match status" value="2"/>
</dbReference>
<evidence type="ECO:0000256" key="2">
    <source>
        <dbReference type="ARBA" id="ARBA00022475"/>
    </source>
</evidence>
<evidence type="ECO:0000313" key="11">
    <source>
        <dbReference type="EMBL" id="PWB75465.1"/>
    </source>
</evidence>